<keyword evidence="2 5" id="KW-0812">Transmembrane</keyword>
<feature type="transmembrane region" description="Helical" evidence="5">
    <location>
        <begin position="309"/>
        <end position="329"/>
    </location>
</feature>
<feature type="transmembrane region" description="Helical" evidence="5">
    <location>
        <begin position="383"/>
        <end position="401"/>
    </location>
</feature>
<gene>
    <name evidence="7" type="ORF">CCHLO57077_00019703</name>
</gene>
<evidence type="ECO:0000313" key="8">
    <source>
        <dbReference type="Proteomes" id="UP001160390"/>
    </source>
</evidence>
<organism evidence="7 8">
    <name type="scientific">Clonostachys chloroleuca</name>
    <dbReference type="NCBI Taxonomy" id="1926264"/>
    <lineage>
        <taxon>Eukaryota</taxon>
        <taxon>Fungi</taxon>
        <taxon>Dikarya</taxon>
        <taxon>Ascomycota</taxon>
        <taxon>Pezizomycotina</taxon>
        <taxon>Sordariomycetes</taxon>
        <taxon>Hypocreomycetidae</taxon>
        <taxon>Hypocreales</taxon>
        <taxon>Bionectriaceae</taxon>
        <taxon>Clonostachys</taxon>
    </lineage>
</organism>
<feature type="domain" description="Major facilitator superfamily (MFS) profile" evidence="6">
    <location>
        <begin position="48"/>
        <end position="483"/>
    </location>
</feature>
<dbReference type="PANTHER" id="PTHR23502">
    <property type="entry name" value="MAJOR FACILITATOR SUPERFAMILY"/>
    <property type="match status" value="1"/>
</dbReference>
<dbReference type="Pfam" id="PF07690">
    <property type="entry name" value="MFS_1"/>
    <property type="match status" value="1"/>
</dbReference>
<dbReference type="PANTHER" id="PTHR23502:SF182">
    <property type="entry name" value="POLYAMINE TRANSPORTER, PUTATIVE-RELATED"/>
    <property type="match status" value="1"/>
</dbReference>
<dbReference type="InterPro" id="IPR011701">
    <property type="entry name" value="MFS"/>
</dbReference>
<name>A0AA35Q512_9HYPO</name>
<feature type="transmembrane region" description="Helical" evidence="5">
    <location>
        <begin position="350"/>
        <end position="371"/>
    </location>
</feature>
<evidence type="ECO:0000259" key="6">
    <source>
        <dbReference type="PROSITE" id="PS50850"/>
    </source>
</evidence>
<feature type="transmembrane region" description="Helical" evidence="5">
    <location>
        <begin position="90"/>
        <end position="107"/>
    </location>
</feature>
<dbReference type="GO" id="GO:0005886">
    <property type="term" value="C:plasma membrane"/>
    <property type="evidence" value="ECO:0007669"/>
    <property type="project" value="TreeGrafter"/>
</dbReference>
<proteinExistence type="predicted"/>
<evidence type="ECO:0000256" key="2">
    <source>
        <dbReference type="ARBA" id="ARBA00022692"/>
    </source>
</evidence>
<accession>A0AA35Q512</accession>
<reference evidence="7" key="1">
    <citation type="submission" date="2023-01" db="EMBL/GenBank/DDBJ databases">
        <authorList>
            <person name="Piombo E."/>
        </authorList>
    </citation>
    <scope>NUCLEOTIDE SEQUENCE</scope>
</reference>
<protein>
    <recommendedName>
        <fullName evidence="6">Major facilitator superfamily (MFS) profile domain-containing protein</fullName>
    </recommendedName>
</protein>
<feature type="transmembrane region" description="Helical" evidence="5">
    <location>
        <begin position="446"/>
        <end position="466"/>
    </location>
</feature>
<feature type="transmembrane region" description="Helical" evidence="5">
    <location>
        <begin position="422"/>
        <end position="440"/>
    </location>
</feature>
<dbReference type="PROSITE" id="PS50850">
    <property type="entry name" value="MFS"/>
    <property type="match status" value="1"/>
</dbReference>
<dbReference type="GO" id="GO:0000297">
    <property type="term" value="F:spermine transmembrane transporter activity"/>
    <property type="evidence" value="ECO:0007669"/>
    <property type="project" value="TreeGrafter"/>
</dbReference>
<comment type="subcellular location">
    <subcellularLocation>
        <location evidence="1">Membrane</location>
        <topology evidence="1">Multi-pass membrane protein</topology>
    </subcellularLocation>
</comment>
<feature type="transmembrane region" description="Helical" evidence="5">
    <location>
        <begin position="271"/>
        <end position="297"/>
    </location>
</feature>
<keyword evidence="8" id="KW-1185">Reference proteome</keyword>
<keyword evidence="3 5" id="KW-1133">Transmembrane helix</keyword>
<dbReference type="GO" id="GO:0015606">
    <property type="term" value="F:spermidine transmembrane transporter activity"/>
    <property type="evidence" value="ECO:0007669"/>
    <property type="project" value="TreeGrafter"/>
</dbReference>
<evidence type="ECO:0000313" key="7">
    <source>
        <dbReference type="EMBL" id="CAI6090539.1"/>
    </source>
</evidence>
<dbReference type="InterPro" id="IPR036259">
    <property type="entry name" value="MFS_trans_sf"/>
</dbReference>
<evidence type="ECO:0000256" key="5">
    <source>
        <dbReference type="SAM" id="Phobius"/>
    </source>
</evidence>
<dbReference type="Proteomes" id="UP001160390">
    <property type="component" value="Unassembled WGS sequence"/>
</dbReference>
<feature type="transmembrane region" description="Helical" evidence="5">
    <location>
        <begin position="141"/>
        <end position="166"/>
    </location>
</feature>
<dbReference type="Gene3D" id="1.20.1250.20">
    <property type="entry name" value="MFS general substrate transporter like domains"/>
    <property type="match status" value="1"/>
</dbReference>
<feature type="transmembrane region" description="Helical" evidence="5">
    <location>
        <begin position="119"/>
        <end position="135"/>
    </location>
</feature>
<dbReference type="AlphaFoldDB" id="A0AA35Q512"/>
<dbReference type="EMBL" id="CABFNP030001021">
    <property type="protein sequence ID" value="CAI6090539.1"/>
    <property type="molecule type" value="Genomic_DNA"/>
</dbReference>
<feature type="transmembrane region" description="Helical" evidence="5">
    <location>
        <begin position="208"/>
        <end position="226"/>
    </location>
</feature>
<dbReference type="SUPFAM" id="SSF103473">
    <property type="entry name" value="MFS general substrate transporter"/>
    <property type="match status" value="1"/>
</dbReference>
<evidence type="ECO:0000256" key="1">
    <source>
        <dbReference type="ARBA" id="ARBA00004141"/>
    </source>
</evidence>
<keyword evidence="4 5" id="KW-0472">Membrane</keyword>
<feature type="transmembrane region" description="Helical" evidence="5">
    <location>
        <begin position="178"/>
        <end position="202"/>
    </location>
</feature>
<evidence type="ECO:0000256" key="3">
    <source>
        <dbReference type="ARBA" id="ARBA00022989"/>
    </source>
</evidence>
<sequence length="483" mass="52800">MAYSNFAHTPGAADVPAGEELISDQIWDQHPENPYNWSNGSKAVHVMMLSLVSFLSKPQLIDSSSIAASIVTPAVTHLGIHFGIASRTTIILTLTVYVIALAFGPVIGGPLSEALGRQWIYRGSVFSGALFTIGAARAPNFAALCFFRFLAGFCWGPTMAIAVGSCSELLRPEKRGPASGLVVLMGFLGPGLGPVIGAYAVSKQSWQWTQYILLIISAAAFLLTLFSKETFHPIIRHRLAGKKSLSRTAYLRHLFSVSFFRPIRMLLLEPIVTLICLYVAVGFGILFSFFAAVPYVFMLVYGFDIEQCGLVFLAVVIGCILGLLTIILCDKLLYQPRVKNYAPQLVPPEHRLYGAMVGSLILPVGLFWFGWSAGRGASWASPATAIVLFAWGNICIFISTFHYKGDVYQPGVLASAASANSLARYGFAAAFPLFTIQMYQKLGIEWASSLLGLISLIMLPVPWIFFKFGQGIRERSKYDTIKY</sequence>
<comment type="caution">
    <text evidence="7">The sequence shown here is derived from an EMBL/GenBank/DDBJ whole genome shotgun (WGS) entry which is preliminary data.</text>
</comment>
<dbReference type="InterPro" id="IPR020846">
    <property type="entry name" value="MFS_dom"/>
</dbReference>
<evidence type="ECO:0000256" key="4">
    <source>
        <dbReference type="ARBA" id="ARBA00023136"/>
    </source>
</evidence>